<dbReference type="PANTHER" id="PTHR20837">
    <property type="entry name" value="CENTROSOMAL PROTEIN-RELATED"/>
    <property type="match status" value="1"/>
</dbReference>
<evidence type="ECO:0000313" key="5">
    <source>
        <dbReference type="Proteomes" id="UP000694409"/>
    </source>
</evidence>
<gene>
    <name evidence="4" type="primary">CC2D2A</name>
</gene>
<dbReference type="Pfam" id="PF17661">
    <property type="entry name" value="DUF5523"/>
    <property type="match status" value="1"/>
</dbReference>
<dbReference type="InterPro" id="IPR056290">
    <property type="entry name" value="CEPT76/DRC7_peptidase-like_dom"/>
</dbReference>
<dbReference type="GO" id="GO:1904491">
    <property type="term" value="P:protein localization to ciliary transition zone"/>
    <property type="evidence" value="ECO:0007669"/>
    <property type="project" value="TreeGrafter"/>
</dbReference>
<proteinExistence type="predicted"/>
<accession>A0A8C9MEZ6</accession>
<evidence type="ECO:0000313" key="4">
    <source>
        <dbReference type="Ensembl" id="ENSSCAP00000001044.1"/>
    </source>
</evidence>
<feature type="compositionally biased region" description="Acidic residues" evidence="2">
    <location>
        <begin position="474"/>
        <end position="483"/>
    </location>
</feature>
<name>A0A8C9MEZ6_SERCA</name>
<evidence type="ECO:0000256" key="2">
    <source>
        <dbReference type="SAM" id="MobiDB-lite"/>
    </source>
</evidence>
<feature type="domain" description="C2" evidence="3">
    <location>
        <begin position="918"/>
        <end position="1079"/>
    </location>
</feature>
<feature type="compositionally biased region" description="Basic residues" evidence="2">
    <location>
        <begin position="460"/>
        <end position="471"/>
    </location>
</feature>
<sequence length="1498" mass="172222">MGLWYKWFYFPYISFRKYLILNHFHFFSVSELPPIPSTSRISFAELSVRQRMREKLKAARVRIPQKSCVIDLSLIRNTHFILLALCCVNLSWDIYFFISEFQDDFPSEEEAYNFFTFNFDAVAEKMKTGSRKKNGLNEEEEVEEEDEQEEDEMLQDILHGFLLSSNVSLVPASEKMPRNRQPRYLEDEGLYTGERPFVSQSNQNILENRILRQDQGKEWFGDDGKILALPNPIKQSSTRPPIFSLEEGIAPELETVYRKAIKMTSTNQYFVGPGDFQGLFQLDIDISGLIFTHHPCFSREHVLAAKLAQLYDQYLARKQKNLTKLLTDKLHALRSAVQYSMEGGGGDGVPVAQQSIPEYKMEIRQTRRLRDAEQEKDRTLLKTIIKVWKQIKSLRDFQKFTNTPMKLYLRKEEVDQKSDEKAYEAEIQAEINELLEECMEEYEKKMEEYKTELHDWKSWKKTQSKKKKKKDTHAEEESEDHDFGEERIKPIPPKMANSLEIEQQVREKADSCRRKPGEPILVPELTLSGSITPTEQCPRAEVLRREDVKKRSAFIKVLFNSKEVSRTVTRPISSDFRVHFGQIFNLQIINWPESLKLQIYETTGISSTTLLAEVFLPVPETAVLTGSAPLEEIEFSSDQRVMLDHEGVGSGVSFSFEADGSNKMTFMTSGKVSSSVSWAVGEKGIPLIPPVAQQNTGIPSALKNIDAIASIGTSGLTDMKKLAKWAAEAKLDPNDPNNAALMQLIMISTSGEAHVPDFFRLEQLQQEFNFVSDEEFNRSKRFRLLQLRSEEVAEFRNYKQVPLHEREISEKIFQDYEKRVQERDVIDSKNYLDAHRAVVASYLQKVRESVIKRFLTAKHHFILSDLVNEEEIPGLGSEGPGILGLGLFKLAEPKRPLRPRRKERKKVTAQNLSDGDIKLLVNIIRAYDIPVRKSVMSKLQQPSKSSRSFNEMFAASPSAQSPPNSPDWAFNQVLVRPFVEVSFQRTVCRTTTAEGPSPCWNEELELPFRYAPNGDYSTHSLQSVKDEVFINVFDEVLHDAVEDDRERGSGIHTRIERHWLGCVKIPFTTIYFQARIDGTFKVNIPPVLLGYSKEKSVGMERGFDSVRNLSEGSYITLFITIEPQLIPGESVREKMNEMLKKFDTQEDEKLLQAAEKYEAECTSKFPSRQCLTTVIDLDGKTVFITRYIKPLNPPQELLDAVPDRSQTAELVARYVALIPFLPDSVSFAGICDLWSTSDQFLYLLAGDEEEHAVLLCNYFLGMGKKAWLVIGNAIPEGPTAYVLTLEQSQYVIWNPSTGCFYGQYDTFCPLQNVYCLISCDNIWFNMQEYDSPGRMYFDISKPKLWKPFFSRSLPFPGLRSIQVLMDLTVVISLSYCRIEKILKDKIMEWRPTRPTRWNRYCTSTLRNFLPLLEQNQGKDVEDDHQAELQKQLGDYRVSGFPIHMPYSEVRPLIEAVHSTRVHTIDVSNVEFALAAYIHAYPQNVLSIWIYVASLVRNR</sequence>
<dbReference type="InterPro" id="IPR052434">
    <property type="entry name" value="Tectonic-like_complex_comp"/>
</dbReference>
<dbReference type="InterPro" id="IPR041510">
    <property type="entry name" value="DUF5523"/>
</dbReference>
<dbReference type="Pfam" id="PF15625">
    <property type="entry name" value="CC2D2AN-C2"/>
    <property type="match status" value="1"/>
</dbReference>
<dbReference type="InterPro" id="IPR028928">
    <property type="entry name" value="CC2D2AN-C2"/>
</dbReference>
<evidence type="ECO:0000259" key="3">
    <source>
        <dbReference type="SMART" id="SM00239"/>
    </source>
</evidence>
<keyword evidence="1" id="KW-0175">Coiled coil</keyword>
<dbReference type="Gene3D" id="2.60.40.150">
    <property type="entry name" value="C2 domain"/>
    <property type="match status" value="1"/>
</dbReference>
<dbReference type="GO" id="GO:0035869">
    <property type="term" value="C:ciliary transition zone"/>
    <property type="evidence" value="ECO:0007669"/>
    <property type="project" value="TreeGrafter"/>
</dbReference>
<reference evidence="4" key="2">
    <citation type="submission" date="2025-09" db="UniProtKB">
        <authorList>
            <consortium name="Ensembl"/>
        </authorList>
    </citation>
    <scope>IDENTIFICATION</scope>
</reference>
<reference evidence="4" key="1">
    <citation type="submission" date="2025-08" db="UniProtKB">
        <authorList>
            <consortium name="Ensembl"/>
        </authorList>
    </citation>
    <scope>IDENTIFICATION</scope>
</reference>
<protein>
    <submittedName>
        <fullName evidence="4">Coiled-coil and C2 domain containing 2A</fullName>
    </submittedName>
</protein>
<keyword evidence="5" id="KW-1185">Reference proteome</keyword>
<dbReference type="SMART" id="SM00239">
    <property type="entry name" value="C2"/>
    <property type="match status" value="1"/>
</dbReference>
<dbReference type="Pfam" id="PF24652">
    <property type="entry name" value="CEP76_C"/>
    <property type="match status" value="1"/>
</dbReference>
<dbReference type="InterPro" id="IPR035892">
    <property type="entry name" value="C2_domain_sf"/>
</dbReference>
<evidence type="ECO:0000256" key="1">
    <source>
        <dbReference type="SAM" id="Coils"/>
    </source>
</evidence>
<feature type="coiled-coil region" evidence="1">
    <location>
        <begin position="424"/>
        <end position="459"/>
    </location>
</feature>
<dbReference type="PANTHER" id="PTHR20837:SF7">
    <property type="entry name" value="COILED-COIL AND C2 DOMAIN-CONTAINING PROTEIN 2A"/>
    <property type="match status" value="1"/>
</dbReference>
<feature type="compositionally biased region" description="Acidic residues" evidence="2">
    <location>
        <begin position="137"/>
        <end position="148"/>
    </location>
</feature>
<dbReference type="Ensembl" id="ENSSCAT00000001188.1">
    <property type="protein sequence ID" value="ENSSCAP00000001044.1"/>
    <property type="gene ID" value="ENSSCAG00000000790.1"/>
</dbReference>
<dbReference type="InterPro" id="IPR056288">
    <property type="entry name" value="CEP76_C"/>
</dbReference>
<dbReference type="InterPro" id="IPR000008">
    <property type="entry name" value="C2_dom"/>
</dbReference>
<dbReference type="Proteomes" id="UP000694409">
    <property type="component" value="Unassembled WGS sequence"/>
</dbReference>
<feature type="region of interest" description="Disordered" evidence="2">
    <location>
        <begin position="128"/>
        <end position="148"/>
    </location>
</feature>
<organism evidence="4 5">
    <name type="scientific">Serinus canaria</name>
    <name type="common">Island canary</name>
    <name type="synonym">Fringilla canaria</name>
    <dbReference type="NCBI Taxonomy" id="9135"/>
    <lineage>
        <taxon>Eukaryota</taxon>
        <taxon>Metazoa</taxon>
        <taxon>Chordata</taxon>
        <taxon>Craniata</taxon>
        <taxon>Vertebrata</taxon>
        <taxon>Euteleostomi</taxon>
        <taxon>Archelosauria</taxon>
        <taxon>Archosauria</taxon>
        <taxon>Dinosauria</taxon>
        <taxon>Saurischia</taxon>
        <taxon>Theropoda</taxon>
        <taxon>Coelurosauria</taxon>
        <taxon>Aves</taxon>
        <taxon>Neognathae</taxon>
        <taxon>Neoaves</taxon>
        <taxon>Telluraves</taxon>
        <taxon>Australaves</taxon>
        <taxon>Passeriformes</taxon>
        <taxon>Passeroidea</taxon>
        <taxon>Fringillidae</taxon>
        <taxon>Carduelinae</taxon>
        <taxon>Serinus</taxon>
    </lineage>
</organism>
<dbReference type="GeneTree" id="ENSGT00940000155482"/>
<dbReference type="Pfam" id="PF24656">
    <property type="entry name" value="CEPT76_peptidase"/>
    <property type="match status" value="1"/>
</dbReference>
<dbReference type="GO" id="GO:1905515">
    <property type="term" value="P:non-motile cilium assembly"/>
    <property type="evidence" value="ECO:0007669"/>
    <property type="project" value="TreeGrafter"/>
</dbReference>
<feature type="region of interest" description="Disordered" evidence="2">
    <location>
        <begin position="460"/>
        <end position="490"/>
    </location>
</feature>